<protein>
    <recommendedName>
        <fullName evidence="3">Formate dehydrogenase</fullName>
    </recommendedName>
</protein>
<accession>A0ABN1Y461</accession>
<keyword evidence="2" id="KW-1185">Reference proteome</keyword>
<proteinExistence type="predicted"/>
<dbReference type="RefSeq" id="WP_344025881.1">
    <property type="nucleotide sequence ID" value="NZ_BAAAJK010000030.1"/>
</dbReference>
<evidence type="ECO:0000313" key="1">
    <source>
        <dbReference type="EMBL" id="GAA1395688.1"/>
    </source>
</evidence>
<reference evidence="1 2" key="1">
    <citation type="journal article" date="2019" name="Int. J. Syst. Evol. Microbiol.">
        <title>The Global Catalogue of Microorganisms (GCM) 10K type strain sequencing project: providing services to taxonomists for standard genome sequencing and annotation.</title>
        <authorList>
            <consortium name="The Broad Institute Genomics Platform"/>
            <consortium name="The Broad Institute Genome Sequencing Center for Infectious Disease"/>
            <person name="Wu L."/>
            <person name="Ma J."/>
        </authorList>
    </citation>
    <scope>NUCLEOTIDE SEQUENCE [LARGE SCALE GENOMIC DNA]</scope>
    <source>
        <strain evidence="1 2">JCM 11896</strain>
    </source>
</reference>
<evidence type="ECO:0008006" key="3">
    <source>
        <dbReference type="Google" id="ProtNLM"/>
    </source>
</evidence>
<dbReference type="Pfam" id="PF11390">
    <property type="entry name" value="FdsD"/>
    <property type="match status" value="1"/>
</dbReference>
<sequence>MSGTTTPELRMAHEIARQFAGRPHDEAVGTIAGHLRKFWAPAMIANLVEEADRGADLDPLVAGVVAELR</sequence>
<comment type="caution">
    <text evidence="1">The sequence shown here is derived from an EMBL/GenBank/DDBJ whole genome shotgun (WGS) entry which is preliminary data.</text>
</comment>
<dbReference type="InterPro" id="IPR021074">
    <property type="entry name" value="Formate_DH_dsu"/>
</dbReference>
<evidence type="ECO:0000313" key="2">
    <source>
        <dbReference type="Proteomes" id="UP001501414"/>
    </source>
</evidence>
<organism evidence="1 2">
    <name type="scientific">Pseudonocardia kongjuensis</name>
    <dbReference type="NCBI Taxonomy" id="102227"/>
    <lineage>
        <taxon>Bacteria</taxon>
        <taxon>Bacillati</taxon>
        <taxon>Actinomycetota</taxon>
        <taxon>Actinomycetes</taxon>
        <taxon>Pseudonocardiales</taxon>
        <taxon>Pseudonocardiaceae</taxon>
        <taxon>Pseudonocardia</taxon>
    </lineage>
</organism>
<gene>
    <name evidence="1" type="ORF">GCM10009613_45820</name>
</gene>
<dbReference type="EMBL" id="BAAAJK010000030">
    <property type="protein sequence ID" value="GAA1395688.1"/>
    <property type="molecule type" value="Genomic_DNA"/>
</dbReference>
<name>A0ABN1Y461_9PSEU</name>
<dbReference type="Proteomes" id="UP001501414">
    <property type="component" value="Unassembled WGS sequence"/>
</dbReference>